<proteinExistence type="predicted"/>
<accession>A0A518G1X2</accession>
<evidence type="ECO:0000313" key="1">
    <source>
        <dbReference type="EMBL" id="QDV22617.1"/>
    </source>
</evidence>
<sequence>MLRYLFLCTAVLGWLLSDEGSLRAQETAPVVSQTGARPLGVVTDKTLIDDVDSQQMRFEKFSKLLTGTKLVGHFTIDGKPLDELKQETYLISSVEKLEEGDKWVVNAQIKYGQYDLTVPVPLDVKWAGSTPVMVLDNIAIPTLGTFSARVLFHGDKYTGTWQHDQVGGHLFGRLEFAEK</sequence>
<protein>
    <submittedName>
        <fullName evidence="1">Uncharacterized protein</fullName>
    </submittedName>
</protein>
<dbReference type="AlphaFoldDB" id="A0A518G1X2"/>
<dbReference type="KEGG" id="ahel:Q31a_09030"/>
<gene>
    <name evidence="1" type="ORF">Q31a_09030</name>
</gene>
<keyword evidence="2" id="KW-1185">Reference proteome</keyword>
<organism evidence="1 2">
    <name type="scientific">Aureliella helgolandensis</name>
    <dbReference type="NCBI Taxonomy" id="2527968"/>
    <lineage>
        <taxon>Bacteria</taxon>
        <taxon>Pseudomonadati</taxon>
        <taxon>Planctomycetota</taxon>
        <taxon>Planctomycetia</taxon>
        <taxon>Pirellulales</taxon>
        <taxon>Pirellulaceae</taxon>
        <taxon>Aureliella</taxon>
    </lineage>
</organism>
<name>A0A518G1X2_9BACT</name>
<dbReference type="RefSeq" id="WP_231691060.1">
    <property type="nucleotide sequence ID" value="NZ_CP036298.1"/>
</dbReference>
<reference evidence="1 2" key="1">
    <citation type="submission" date="2019-02" db="EMBL/GenBank/DDBJ databases">
        <title>Deep-cultivation of Planctomycetes and their phenomic and genomic characterization uncovers novel biology.</title>
        <authorList>
            <person name="Wiegand S."/>
            <person name="Jogler M."/>
            <person name="Boedeker C."/>
            <person name="Pinto D."/>
            <person name="Vollmers J."/>
            <person name="Rivas-Marin E."/>
            <person name="Kohn T."/>
            <person name="Peeters S.H."/>
            <person name="Heuer A."/>
            <person name="Rast P."/>
            <person name="Oberbeckmann S."/>
            <person name="Bunk B."/>
            <person name="Jeske O."/>
            <person name="Meyerdierks A."/>
            <person name="Storesund J.E."/>
            <person name="Kallscheuer N."/>
            <person name="Luecker S."/>
            <person name="Lage O.M."/>
            <person name="Pohl T."/>
            <person name="Merkel B.J."/>
            <person name="Hornburger P."/>
            <person name="Mueller R.-W."/>
            <person name="Bruemmer F."/>
            <person name="Labrenz M."/>
            <person name="Spormann A.M."/>
            <person name="Op den Camp H."/>
            <person name="Overmann J."/>
            <person name="Amann R."/>
            <person name="Jetten M.S.M."/>
            <person name="Mascher T."/>
            <person name="Medema M.H."/>
            <person name="Devos D.P."/>
            <person name="Kaster A.-K."/>
            <person name="Ovreas L."/>
            <person name="Rohde M."/>
            <person name="Galperin M.Y."/>
            <person name="Jogler C."/>
        </authorList>
    </citation>
    <scope>NUCLEOTIDE SEQUENCE [LARGE SCALE GENOMIC DNA]</scope>
    <source>
        <strain evidence="1 2">Q31a</strain>
    </source>
</reference>
<evidence type="ECO:0000313" key="2">
    <source>
        <dbReference type="Proteomes" id="UP000318017"/>
    </source>
</evidence>
<dbReference type="Proteomes" id="UP000318017">
    <property type="component" value="Chromosome"/>
</dbReference>
<dbReference type="EMBL" id="CP036298">
    <property type="protein sequence ID" value="QDV22617.1"/>
    <property type="molecule type" value="Genomic_DNA"/>
</dbReference>